<organism evidence="2 3">
    <name type="scientific">Helianthus annuus</name>
    <name type="common">Common sunflower</name>
    <dbReference type="NCBI Taxonomy" id="4232"/>
    <lineage>
        <taxon>Eukaryota</taxon>
        <taxon>Viridiplantae</taxon>
        <taxon>Streptophyta</taxon>
        <taxon>Embryophyta</taxon>
        <taxon>Tracheophyta</taxon>
        <taxon>Spermatophyta</taxon>
        <taxon>Magnoliopsida</taxon>
        <taxon>eudicotyledons</taxon>
        <taxon>Gunneridae</taxon>
        <taxon>Pentapetalae</taxon>
        <taxon>asterids</taxon>
        <taxon>campanulids</taxon>
        <taxon>Asterales</taxon>
        <taxon>Asteraceae</taxon>
        <taxon>Asteroideae</taxon>
        <taxon>Heliantheae alliance</taxon>
        <taxon>Heliantheae</taxon>
        <taxon>Helianthus</taxon>
    </lineage>
</organism>
<sequence length="71" mass="8289">MGVVRTYESRRFEIEEFRWMIAGDLRSKSFAGDPVPPKILFRLVLEVTTEDDINHRRRRCLAVVVLEVVAV</sequence>
<gene>
    <name evidence="2" type="ORF">HannXRQ_Chr02g0050431</name>
    <name evidence="1" type="ORF">HanXRQr2_Chr02g0075501</name>
</gene>
<evidence type="ECO:0000313" key="1">
    <source>
        <dbReference type="EMBL" id="KAF5819249.1"/>
    </source>
</evidence>
<keyword evidence="3" id="KW-1185">Reference proteome</keyword>
<dbReference type="EMBL" id="CM007891">
    <property type="protein sequence ID" value="OTG34857.1"/>
    <property type="molecule type" value="Genomic_DNA"/>
</dbReference>
<dbReference type="AlphaFoldDB" id="A0A251VGU4"/>
<reference evidence="1" key="3">
    <citation type="submission" date="2020-06" db="EMBL/GenBank/DDBJ databases">
        <title>Helianthus annuus Genome sequencing and assembly Release 2.</title>
        <authorList>
            <person name="Gouzy J."/>
            <person name="Langlade N."/>
            <person name="Munos S."/>
        </authorList>
    </citation>
    <scope>NUCLEOTIDE SEQUENCE</scope>
    <source>
        <tissue evidence="1">Leaves</tissue>
    </source>
</reference>
<evidence type="ECO:0000313" key="3">
    <source>
        <dbReference type="Proteomes" id="UP000215914"/>
    </source>
</evidence>
<dbReference type="InParanoid" id="A0A251VGU4"/>
<dbReference type="Gramene" id="mRNA:HanXRQr2_Chr02g0075501">
    <property type="protein sequence ID" value="mRNA:HanXRQr2_Chr02g0075501"/>
    <property type="gene ID" value="HanXRQr2_Chr02g0075501"/>
</dbReference>
<name>A0A251VGU4_HELAN</name>
<dbReference type="Proteomes" id="UP000215914">
    <property type="component" value="Chromosome 2"/>
</dbReference>
<dbReference type="EMBL" id="MNCJ02000317">
    <property type="protein sequence ID" value="KAF5819249.1"/>
    <property type="molecule type" value="Genomic_DNA"/>
</dbReference>
<reference evidence="2" key="2">
    <citation type="submission" date="2017-02" db="EMBL/GenBank/DDBJ databases">
        <title>Sunflower complete genome.</title>
        <authorList>
            <person name="Langlade N."/>
            <person name="Munos S."/>
        </authorList>
    </citation>
    <scope>NUCLEOTIDE SEQUENCE [LARGE SCALE GENOMIC DNA]</scope>
    <source>
        <tissue evidence="2">Leaves</tissue>
    </source>
</reference>
<reference evidence="1 3" key="1">
    <citation type="journal article" date="2017" name="Nature">
        <title>The sunflower genome provides insights into oil metabolism, flowering and Asterid evolution.</title>
        <authorList>
            <person name="Badouin H."/>
            <person name="Gouzy J."/>
            <person name="Grassa C.J."/>
            <person name="Murat F."/>
            <person name="Staton S.E."/>
            <person name="Cottret L."/>
            <person name="Lelandais-Briere C."/>
            <person name="Owens G.L."/>
            <person name="Carrere S."/>
            <person name="Mayjonade B."/>
            <person name="Legrand L."/>
            <person name="Gill N."/>
            <person name="Kane N.C."/>
            <person name="Bowers J.E."/>
            <person name="Hubner S."/>
            <person name="Bellec A."/>
            <person name="Berard A."/>
            <person name="Berges H."/>
            <person name="Blanchet N."/>
            <person name="Boniface M.C."/>
            <person name="Brunel D."/>
            <person name="Catrice O."/>
            <person name="Chaidir N."/>
            <person name="Claudel C."/>
            <person name="Donnadieu C."/>
            <person name="Faraut T."/>
            <person name="Fievet G."/>
            <person name="Helmstetter N."/>
            <person name="King M."/>
            <person name="Knapp S.J."/>
            <person name="Lai Z."/>
            <person name="Le Paslier M.C."/>
            <person name="Lippi Y."/>
            <person name="Lorenzon L."/>
            <person name="Mandel J.R."/>
            <person name="Marage G."/>
            <person name="Marchand G."/>
            <person name="Marquand E."/>
            <person name="Bret-Mestries E."/>
            <person name="Morien E."/>
            <person name="Nambeesan S."/>
            <person name="Nguyen T."/>
            <person name="Pegot-Espagnet P."/>
            <person name="Pouilly N."/>
            <person name="Raftis F."/>
            <person name="Sallet E."/>
            <person name="Schiex T."/>
            <person name="Thomas J."/>
            <person name="Vandecasteele C."/>
            <person name="Vares D."/>
            <person name="Vear F."/>
            <person name="Vautrin S."/>
            <person name="Crespi M."/>
            <person name="Mangin B."/>
            <person name="Burke J.M."/>
            <person name="Salse J."/>
            <person name="Munos S."/>
            <person name="Vincourt P."/>
            <person name="Rieseberg L.H."/>
            <person name="Langlade N.B."/>
        </authorList>
    </citation>
    <scope>NUCLEOTIDE SEQUENCE [LARGE SCALE GENOMIC DNA]</scope>
    <source>
        <strain evidence="3">cv. SF193</strain>
        <tissue evidence="1">Leaves</tissue>
    </source>
</reference>
<evidence type="ECO:0000313" key="2">
    <source>
        <dbReference type="EMBL" id="OTG34857.1"/>
    </source>
</evidence>
<proteinExistence type="predicted"/>
<accession>A0A251VGU4</accession>
<protein>
    <submittedName>
        <fullName evidence="2">Uncharacterized protein</fullName>
    </submittedName>
</protein>